<evidence type="ECO:0000256" key="1">
    <source>
        <dbReference type="SAM" id="MobiDB-lite"/>
    </source>
</evidence>
<keyword evidence="4" id="KW-1185">Reference proteome</keyword>
<protein>
    <recommendedName>
        <fullName evidence="5">Lipoprotein</fullName>
    </recommendedName>
</protein>
<evidence type="ECO:0000313" key="3">
    <source>
        <dbReference type="EMBL" id="NMH97295.1"/>
    </source>
</evidence>
<evidence type="ECO:0000256" key="2">
    <source>
        <dbReference type="SAM" id="SignalP"/>
    </source>
</evidence>
<dbReference type="PROSITE" id="PS51257">
    <property type="entry name" value="PROKAR_LIPOPROTEIN"/>
    <property type="match status" value="1"/>
</dbReference>
<organism evidence="3 4">
    <name type="scientific">Pseudonocardia acidicola</name>
    <dbReference type="NCBI Taxonomy" id="2724939"/>
    <lineage>
        <taxon>Bacteria</taxon>
        <taxon>Bacillati</taxon>
        <taxon>Actinomycetota</taxon>
        <taxon>Actinomycetes</taxon>
        <taxon>Pseudonocardiales</taxon>
        <taxon>Pseudonocardiaceae</taxon>
        <taxon>Pseudonocardia</taxon>
    </lineage>
</organism>
<dbReference type="Proteomes" id="UP000820669">
    <property type="component" value="Unassembled WGS sequence"/>
</dbReference>
<gene>
    <name evidence="3" type="ORF">HF526_08190</name>
</gene>
<reference evidence="3 4" key="1">
    <citation type="submission" date="2020-04" db="EMBL/GenBank/DDBJ databases">
        <authorList>
            <person name="Klaysubun C."/>
            <person name="Duangmal K."/>
            <person name="Lipun K."/>
        </authorList>
    </citation>
    <scope>NUCLEOTIDE SEQUENCE [LARGE SCALE GENOMIC DNA]</scope>
    <source>
        <strain evidence="3 4">K10HN5</strain>
    </source>
</reference>
<feature type="signal peptide" evidence="2">
    <location>
        <begin position="1"/>
        <end position="17"/>
    </location>
</feature>
<feature type="compositionally biased region" description="Low complexity" evidence="1">
    <location>
        <begin position="38"/>
        <end position="50"/>
    </location>
</feature>
<dbReference type="RefSeq" id="WP_169380748.1">
    <property type="nucleotide sequence ID" value="NZ_JAAXLA010000011.1"/>
</dbReference>
<keyword evidence="2" id="KW-0732">Signal</keyword>
<feature type="chain" id="PRO_5047347394" description="Lipoprotein" evidence="2">
    <location>
        <begin position="18"/>
        <end position="204"/>
    </location>
</feature>
<name>A0ABX1S6W2_9PSEU</name>
<evidence type="ECO:0008006" key="5">
    <source>
        <dbReference type="Google" id="ProtNLM"/>
    </source>
</evidence>
<sequence>MRRAARHTLLCTAVATAALVLTACSDSPPASNPPAPNVPTAAPPTTTAAALPKSERGLTIKQVGQPAGWTTADGSTQEVTFVIDKITVDPKCEASYSQKPENGHFVRVDIRAETTTAMETNAGYAISPSEWAVVGPDGVTESSVASGPSFSCLRSSDMFPTDPLTPASKYRGSIVLDTRSTSGTLTFRPGFFGGSGGWEWRFGA</sequence>
<dbReference type="EMBL" id="JAAXLA010000011">
    <property type="protein sequence ID" value="NMH97295.1"/>
    <property type="molecule type" value="Genomic_DNA"/>
</dbReference>
<proteinExistence type="predicted"/>
<accession>A0ABX1S6W2</accession>
<comment type="caution">
    <text evidence="3">The sequence shown here is derived from an EMBL/GenBank/DDBJ whole genome shotgun (WGS) entry which is preliminary data.</text>
</comment>
<feature type="region of interest" description="Disordered" evidence="1">
    <location>
        <begin position="26"/>
        <end position="58"/>
    </location>
</feature>
<evidence type="ECO:0000313" key="4">
    <source>
        <dbReference type="Proteomes" id="UP000820669"/>
    </source>
</evidence>